<accession>A0ABT6C2Q2</accession>
<proteinExistence type="predicted"/>
<name>A0ABT6C2Q2_9MICO</name>
<organism evidence="1 2">
    <name type="scientific">Luteipulveratus flavus</name>
    <dbReference type="NCBI Taxonomy" id="3031728"/>
    <lineage>
        <taxon>Bacteria</taxon>
        <taxon>Bacillati</taxon>
        <taxon>Actinomycetota</taxon>
        <taxon>Actinomycetes</taxon>
        <taxon>Micrococcales</taxon>
        <taxon>Dermacoccaceae</taxon>
        <taxon>Luteipulveratus</taxon>
    </lineage>
</organism>
<evidence type="ECO:0000313" key="2">
    <source>
        <dbReference type="Proteomes" id="UP001528912"/>
    </source>
</evidence>
<reference evidence="1 2" key="1">
    <citation type="submission" date="2023-03" db="EMBL/GenBank/DDBJ databases">
        <title>YIM 133296 draft genome.</title>
        <authorList>
            <person name="Xiong L."/>
        </authorList>
    </citation>
    <scope>NUCLEOTIDE SEQUENCE [LARGE SCALE GENOMIC DNA]</scope>
    <source>
        <strain evidence="1 2">YIM 133296</strain>
    </source>
</reference>
<sequence length="542" mass="58405">MPDPAVPTYAVAPALLRDVLPRVESAYVLGLPSPEVLKLVAERSRATTLLLAWDDKEPAELPESVTLEHADLRDLAGRADARRPLVLAPRGLDVLLPAGDPTPWADRLDLVAALTTTGGTLLTYCRNDAPLGALGRGGIDWTPADEDPTRPVAASDLGAALARVGHPVTTVHLLYGVASRTAAAVSDTCAARTRAGSLPAQVVEHVAAADPAPTSVPASQLVTTAVRTRQLSQLADGWLTLSGGRGRDLYWTVDGAVVWADQEAAGADWVLGGDATAAAVLPQRVPDSDTVERHLLQQVARGDLETFRRTAERLGHWVRSSADPGETRELRWDEVRLVGTEFSRGIALRTELVGEVPETPGSDEDTDREPHGAIAPTTSERRLAGAWARFAERVEGSTDGMWPTLFDRHELTSLWLSMSGVSPEAVALMATSTTEPDEDAAVGAGRATALADRIALLTETLDARDEQLRVREARIRSLRAQALGASRNRDKALRRLSELRGSRTYRLANQFRRASLLARPRVLAKGVARRAESKVRAVRRMR</sequence>
<dbReference type="RefSeq" id="WP_277190783.1">
    <property type="nucleotide sequence ID" value="NZ_JAROAV010000008.1"/>
</dbReference>
<comment type="caution">
    <text evidence="1">The sequence shown here is derived from an EMBL/GenBank/DDBJ whole genome shotgun (WGS) entry which is preliminary data.</text>
</comment>
<protein>
    <submittedName>
        <fullName evidence="1">Uncharacterized protein</fullName>
    </submittedName>
</protein>
<gene>
    <name evidence="1" type="ORF">P4R38_01745</name>
</gene>
<dbReference type="Proteomes" id="UP001528912">
    <property type="component" value="Unassembled WGS sequence"/>
</dbReference>
<dbReference type="EMBL" id="JAROAV010000008">
    <property type="protein sequence ID" value="MDF8262965.1"/>
    <property type="molecule type" value="Genomic_DNA"/>
</dbReference>
<keyword evidence="2" id="KW-1185">Reference proteome</keyword>
<evidence type="ECO:0000313" key="1">
    <source>
        <dbReference type="EMBL" id="MDF8262965.1"/>
    </source>
</evidence>